<dbReference type="Pfam" id="PF00646">
    <property type="entry name" value="F-box"/>
    <property type="match status" value="1"/>
</dbReference>
<dbReference type="Pfam" id="PF08387">
    <property type="entry name" value="FBD"/>
    <property type="match status" value="1"/>
</dbReference>
<dbReference type="InterPro" id="IPR001810">
    <property type="entry name" value="F-box_dom"/>
</dbReference>
<dbReference type="InterPro" id="IPR036047">
    <property type="entry name" value="F-box-like_dom_sf"/>
</dbReference>
<dbReference type="Gene3D" id="1.20.1280.50">
    <property type="match status" value="1"/>
</dbReference>
<dbReference type="PANTHER" id="PTHR34145">
    <property type="entry name" value="OS02G0105600 PROTEIN"/>
    <property type="match status" value="1"/>
</dbReference>
<dbReference type="SUPFAM" id="SSF81383">
    <property type="entry name" value="F-box domain"/>
    <property type="match status" value="1"/>
</dbReference>
<dbReference type="OrthoDB" id="677997at2759"/>
<dbReference type="InterPro" id="IPR006566">
    <property type="entry name" value="FBD"/>
</dbReference>
<evidence type="ECO:0000313" key="3">
    <source>
        <dbReference type="Proteomes" id="UP001085076"/>
    </source>
</evidence>
<protein>
    <recommendedName>
        <fullName evidence="1">F-box domain-containing protein</fullName>
    </recommendedName>
</protein>
<feature type="domain" description="F-box" evidence="1">
    <location>
        <begin position="18"/>
        <end position="59"/>
    </location>
</feature>
<keyword evidence="3" id="KW-1185">Reference proteome</keyword>
<dbReference type="InterPro" id="IPR053772">
    <property type="entry name" value="At1g61320/At1g61330-like"/>
</dbReference>
<dbReference type="SMART" id="SM00256">
    <property type="entry name" value="FBOX"/>
    <property type="match status" value="1"/>
</dbReference>
<name>A0A9D5HET2_9LILI</name>
<dbReference type="EMBL" id="JAGGNH010000004">
    <property type="protein sequence ID" value="KAJ0973695.1"/>
    <property type="molecule type" value="Genomic_DNA"/>
</dbReference>
<evidence type="ECO:0000259" key="1">
    <source>
        <dbReference type="SMART" id="SM00256"/>
    </source>
</evidence>
<dbReference type="PANTHER" id="PTHR34145:SF28">
    <property type="entry name" value="F-BOX DOMAIN-CONTAINING PROTEIN"/>
    <property type="match status" value="1"/>
</dbReference>
<organism evidence="2 3">
    <name type="scientific">Dioscorea zingiberensis</name>
    <dbReference type="NCBI Taxonomy" id="325984"/>
    <lineage>
        <taxon>Eukaryota</taxon>
        <taxon>Viridiplantae</taxon>
        <taxon>Streptophyta</taxon>
        <taxon>Embryophyta</taxon>
        <taxon>Tracheophyta</taxon>
        <taxon>Spermatophyta</taxon>
        <taxon>Magnoliopsida</taxon>
        <taxon>Liliopsida</taxon>
        <taxon>Dioscoreales</taxon>
        <taxon>Dioscoreaceae</taxon>
        <taxon>Dioscorea</taxon>
    </lineage>
</organism>
<dbReference type="Gene3D" id="3.80.10.10">
    <property type="entry name" value="Ribonuclease Inhibitor"/>
    <property type="match status" value="1"/>
</dbReference>
<dbReference type="InterPro" id="IPR055411">
    <property type="entry name" value="LRR_FXL15/At3g58940/PEG3-like"/>
</dbReference>
<sequence length="526" mass="59621">MKDSKKSPPCQEDRLSALPSELLHQILTFLPDTKSRARTCVLSRRWIGLWASHPSIDLRLRYRIDLLAAARAHVAAVDAALDAASAATLRRLDVDVWLPSGPDNHPANAATVDRWFRAAADLGVRDLSIQTKSFPSSSISELPCSLFGCRELTSLRIKNGVIPEVPSSFDGFHALTTLFFEHVLLSTEIFAAVIAGSPLLEALHIQGFSGVARLDVSPENLPNLSSFSMFEPYGEQVKARIVAPNLTSIHFDGDLNLLSWNGSPCLVEATLRNEPYLDFQSESCWMELVSAVSNAKTLTVNNLFYQFVIPNKYVNGSHEAMFKNLRKLTCEIDWVTGPLLCSFISNIRECPLLENLCISFNRVLRLKAKKIMKRSLFFCNKPFHPAELVKAVEEKFEKDEFDLSEHRWGMGNALDCLKILEIEHFMGTKNETLLIEFLLKNAVNLRKFLVDDFFMRTNEEIHRLFYPIKFDYDNGKEELEQEEDEYDMLGVKLLDPNRKDVFWPIGFLAADISSHALWTPAILYLF</sequence>
<accession>A0A9D5HET2</accession>
<reference evidence="2" key="2">
    <citation type="journal article" date="2022" name="Hortic Res">
        <title>The genome of Dioscorea zingiberensis sheds light on the biosynthesis, origin and evolution of the medicinally important diosgenin saponins.</title>
        <authorList>
            <person name="Li Y."/>
            <person name="Tan C."/>
            <person name="Li Z."/>
            <person name="Guo J."/>
            <person name="Li S."/>
            <person name="Chen X."/>
            <person name="Wang C."/>
            <person name="Dai X."/>
            <person name="Yang H."/>
            <person name="Song W."/>
            <person name="Hou L."/>
            <person name="Xu J."/>
            <person name="Tong Z."/>
            <person name="Xu A."/>
            <person name="Yuan X."/>
            <person name="Wang W."/>
            <person name="Yang Q."/>
            <person name="Chen L."/>
            <person name="Sun Z."/>
            <person name="Wang K."/>
            <person name="Pan B."/>
            <person name="Chen J."/>
            <person name="Bao Y."/>
            <person name="Liu F."/>
            <person name="Qi X."/>
            <person name="Gang D.R."/>
            <person name="Wen J."/>
            <person name="Li J."/>
        </authorList>
    </citation>
    <scope>NUCLEOTIDE SEQUENCE</scope>
    <source>
        <strain evidence="2">Dzin_1.0</strain>
    </source>
</reference>
<evidence type="ECO:0000313" key="2">
    <source>
        <dbReference type="EMBL" id="KAJ0973695.1"/>
    </source>
</evidence>
<dbReference type="InterPro" id="IPR032675">
    <property type="entry name" value="LRR_dom_sf"/>
</dbReference>
<gene>
    <name evidence="2" type="ORF">J5N97_015660</name>
</gene>
<dbReference type="SUPFAM" id="SSF52047">
    <property type="entry name" value="RNI-like"/>
    <property type="match status" value="1"/>
</dbReference>
<dbReference type="Pfam" id="PF24758">
    <property type="entry name" value="LRR_At5g56370"/>
    <property type="match status" value="1"/>
</dbReference>
<comment type="caution">
    <text evidence="2">The sequence shown here is derived from an EMBL/GenBank/DDBJ whole genome shotgun (WGS) entry which is preliminary data.</text>
</comment>
<proteinExistence type="predicted"/>
<reference evidence="2" key="1">
    <citation type="submission" date="2021-03" db="EMBL/GenBank/DDBJ databases">
        <authorList>
            <person name="Li Z."/>
            <person name="Yang C."/>
        </authorList>
    </citation>
    <scope>NUCLEOTIDE SEQUENCE</scope>
    <source>
        <strain evidence="2">Dzin_1.0</strain>
        <tissue evidence="2">Leaf</tissue>
    </source>
</reference>
<dbReference type="Proteomes" id="UP001085076">
    <property type="component" value="Miscellaneous, Linkage group lg04"/>
</dbReference>
<dbReference type="AlphaFoldDB" id="A0A9D5HET2"/>